<dbReference type="PANTHER" id="PTHR33404:SF3">
    <property type="entry name" value="NMDA RECEPTOR SUBUNIT EPSILON-1, PUTATIVE (DUF3598)-RELATED"/>
    <property type="match status" value="1"/>
</dbReference>
<name>W1PEX2_AMBTC</name>
<reference evidence="4" key="1">
    <citation type="journal article" date="2013" name="Science">
        <title>The Amborella genome and the evolution of flowering plants.</title>
        <authorList>
            <consortium name="Amborella Genome Project"/>
        </authorList>
    </citation>
    <scope>NUCLEOTIDE SEQUENCE [LARGE SCALE GENOMIC DNA]</scope>
</reference>
<dbReference type="InterPro" id="IPR048378">
    <property type="entry name" value="BFA1-like_C"/>
</dbReference>
<evidence type="ECO:0000313" key="4">
    <source>
        <dbReference type="Proteomes" id="UP000017836"/>
    </source>
</evidence>
<dbReference type="GO" id="GO:0010020">
    <property type="term" value="P:chloroplast fission"/>
    <property type="evidence" value="ECO:0000318"/>
    <property type="project" value="GO_Central"/>
</dbReference>
<proteinExistence type="predicted"/>
<evidence type="ECO:0000259" key="1">
    <source>
        <dbReference type="Pfam" id="PF12204"/>
    </source>
</evidence>
<accession>W1PEX2</accession>
<evidence type="ECO:0000313" key="3">
    <source>
        <dbReference type="EMBL" id="ERN06523.1"/>
    </source>
</evidence>
<evidence type="ECO:0000259" key="2">
    <source>
        <dbReference type="Pfam" id="PF21053"/>
    </source>
</evidence>
<feature type="domain" description="DUF3598" evidence="1">
    <location>
        <begin position="78"/>
        <end position="256"/>
    </location>
</feature>
<dbReference type="GO" id="GO:0009570">
    <property type="term" value="C:chloroplast stroma"/>
    <property type="evidence" value="ECO:0007669"/>
    <property type="project" value="EnsemblPlants"/>
</dbReference>
<dbReference type="OrthoDB" id="1908268at2759"/>
<dbReference type="PANTHER" id="PTHR33404">
    <property type="entry name" value="CELL DIVISION TOPOLOGICAL SPECIFICITY FACTOR HOMOLOG, CHLOROPLASTIC"/>
    <property type="match status" value="1"/>
</dbReference>
<dbReference type="Pfam" id="PF12204">
    <property type="entry name" value="DUF3598_N"/>
    <property type="match status" value="1"/>
</dbReference>
<keyword evidence="4" id="KW-1185">Reference proteome</keyword>
<dbReference type="GO" id="GO:0031334">
    <property type="term" value="P:positive regulation of protein-containing complex assembly"/>
    <property type="evidence" value="ECO:0007669"/>
    <property type="project" value="EnsemblPlants"/>
</dbReference>
<dbReference type="InterPro" id="IPR022017">
    <property type="entry name" value="BFA1-like_DUF3598"/>
</dbReference>
<dbReference type="OMA" id="GSFFQFD"/>
<dbReference type="InterPro" id="IPR012674">
    <property type="entry name" value="Calycin"/>
</dbReference>
<dbReference type="GO" id="GO:0033614">
    <property type="term" value="P:chloroplast proton-transporting ATP synthase complex assembly"/>
    <property type="evidence" value="ECO:0007669"/>
    <property type="project" value="EnsemblPlants"/>
</dbReference>
<dbReference type="Gramene" id="ERN06523">
    <property type="protein sequence ID" value="ERN06523"/>
    <property type="gene ID" value="AMTR_s00058p00093170"/>
</dbReference>
<dbReference type="SUPFAM" id="SSF50814">
    <property type="entry name" value="Lipocalins"/>
    <property type="match status" value="2"/>
</dbReference>
<dbReference type="eggNOG" id="ENOG502QSK5">
    <property type="taxonomic scope" value="Eukaryota"/>
</dbReference>
<dbReference type="EMBL" id="KI393888">
    <property type="protein sequence ID" value="ERN06523.1"/>
    <property type="molecule type" value="Genomic_DNA"/>
</dbReference>
<organism evidence="3 4">
    <name type="scientific">Amborella trichopoda</name>
    <dbReference type="NCBI Taxonomy" id="13333"/>
    <lineage>
        <taxon>Eukaryota</taxon>
        <taxon>Viridiplantae</taxon>
        <taxon>Streptophyta</taxon>
        <taxon>Embryophyta</taxon>
        <taxon>Tracheophyta</taxon>
        <taxon>Spermatophyta</taxon>
        <taxon>Magnoliopsida</taxon>
        <taxon>Amborellales</taxon>
        <taxon>Amborellaceae</taxon>
        <taxon>Amborella</taxon>
    </lineage>
</organism>
<dbReference type="AlphaFoldDB" id="W1PEX2"/>
<feature type="domain" description="Biogenesis factor required for ATP synthase 1-like C-terminal" evidence="2">
    <location>
        <begin position="274"/>
        <end position="411"/>
    </location>
</feature>
<dbReference type="Proteomes" id="UP000017836">
    <property type="component" value="Unassembled WGS sequence"/>
</dbReference>
<protein>
    <submittedName>
        <fullName evidence="3">Uncharacterized protein</fullName>
    </submittedName>
</protein>
<dbReference type="Gene3D" id="2.40.128.20">
    <property type="match status" value="2"/>
</dbReference>
<dbReference type="KEGG" id="atr:18434722"/>
<dbReference type="FunFam" id="2.40.128.20:FF:000017">
    <property type="entry name" value="OsWRKY4 family protein"/>
    <property type="match status" value="1"/>
</dbReference>
<dbReference type="FunFam" id="2.40.128.20:FF:000013">
    <property type="entry name" value="OsWRKY4 family protein"/>
    <property type="match status" value="1"/>
</dbReference>
<dbReference type="STRING" id="13333.W1PEX2"/>
<sequence>MAAAALPSIPAPKTKILHHNRIKNLGLLFPVNMSNSCNSNKRRSISCCCPAMAAKSSNAAVAEEEDREKYEEAMSTDALHRFINLNLGDWNGSFYQFDAHGNMMQNVTTKLAVSSYGEDELISLIQTLYIKQPPSRTSISGYDQEPEWAEYKIKETNMFTVDKYQQIGFFPQEKAFSLRYQTAGMLETVLRAGVLGEDDIGEESPKNLKLPCRHPSVVCENCLYLQKTDVRARAFHIMDPKGVLEMFLIFLEQRGDKAPCLSSFDVFMDNDSSRLDAWLGQWKGHSITKRSGVYGATIAKADTNAILEMKNKGQLIQDITSTSEGGVSTNVHWTGTMSGNLISFDGGFQMTLLPGGMYLACPSNVGKSVAQSQSFHLEFCWMVSPFERHRLVRTYDVEGLAVSTTYVFETKQ</sequence>
<gene>
    <name evidence="3" type="ORF">AMTR_s00058p00093170</name>
</gene>
<dbReference type="HOGENOM" id="CLU_050308_0_0_1"/>
<dbReference type="Pfam" id="PF21053">
    <property type="entry name" value="BFA1_C"/>
    <property type="match status" value="1"/>
</dbReference>